<dbReference type="InterPro" id="IPR050811">
    <property type="entry name" value="Phosphate_ABC_transporter"/>
</dbReference>
<dbReference type="PANTHER" id="PTHR30570">
    <property type="entry name" value="PERIPLASMIC PHOSPHATE BINDING COMPONENT OF PHOSPHATE ABC TRANSPORTER"/>
    <property type="match status" value="1"/>
</dbReference>
<accession>A0A1G9L3D4</accession>
<feature type="domain" description="PBP" evidence="3">
    <location>
        <begin position="23"/>
        <end position="276"/>
    </location>
</feature>
<evidence type="ECO:0000313" key="5">
    <source>
        <dbReference type="Proteomes" id="UP000199107"/>
    </source>
</evidence>
<sequence>MQRLLLLCCLLMAWPLSADEGIVVGSLDSVGSETLAGLMLRWGERLERQHPGVRLQLQASGSATAPAALAAGTSRLGPMSRRMSAAEREEIVARQGHPPLEIPLALDALAVFVHRHHQLEALSLADLDAIFSDTRRCGAPETVNRWEMLPGSSQRGSVARHGRNSVSGTHGVFKRQALCGGDFRLDVSEHTGSAAVVAAVAASPGAIGYAGAGYLTAGVRAVALENAGGEALTPTADNVLNGDYPLSRALYLYVNLPPGERLPPSEAAFFELVLSDAGQSLAEESGFIALPESQRREARALLGLEEG</sequence>
<dbReference type="RefSeq" id="WP_089657976.1">
    <property type="nucleotide sequence ID" value="NZ_FNGH01000005.1"/>
</dbReference>
<gene>
    <name evidence="4" type="ORF">SAMN05192555_105140</name>
</gene>
<dbReference type="OrthoDB" id="9765713at2"/>
<evidence type="ECO:0000256" key="1">
    <source>
        <dbReference type="ARBA" id="ARBA00022729"/>
    </source>
</evidence>
<feature type="signal peptide" evidence="2">
    <location>
        <begin position="1"/>
        <end position="18"/>
    </location>
</feature>
<dbReference type="Gene3D" id="3.40.190.10">
    <property type="entry name" value="Periplasmic binding protein-like II"/>
    <property type="match status" value="2"/>
</dbReference>
<evidence type="ECO:0000256" key="2">
    <source>
        <dbReference type="SAM" id="SignalP"/>
    </source>
</evidence>
<dbReference type="SUPFAM" id="SSF53850">
    <property type="entry name" value="Periplasmic binding protein-like II"/>
    <property type="match status" value="1"/>
</dbReference>
<evidence type="ECO:0000313" key="4">
    <source>
        <dbReference type="EMBL" id="SDL56441.1"/>
    </source>
</evidence>
<dbReference type="STRING" id="48727.SAMN05192555_105140"/>
<feature type="chain" id="PRO_5011787468" evidence="2">
    <location>
        <begin position="19"/>
        <end position="307"/>
    </location>
</feature>
<protein>
    <submittedName>
        <fullName evidence="4">Phosphate transport system substrate-binding protein</fullName>
    </submittedName>
</protein>
<proteinExistence type="predicted"/>
<dbReference type="EMBL" id="FNGH01000005">
    <property type="protein sequence ID" value="SDL56441.1"/>
    <property type="molecule type" value="Genomic_DNA"/>
</dbReference>
<dbReference type="Proteomes" id="UP000199107">
    <property type="component" value="Unassembled WGS sequence"/>
</dbReference>
<name>A0A1G9L3D4_9GAMM</name>
<dbReference type="PANTHER" id="PTHR30570:SF6">
    <property type="entry name" value="PHOSPHATE-BINDING PROTEIN PSTS"/>
    <property type="match status" value="1"/>
</dbReference>
<keyword evidence="1 2" id="KW-0732">Signal</keyword>
<reference evidence="5" key="1">
    <citation type="submission" date="2016-10" db="EMBL/GenBank/DDBJ databases">
        <authorList>
            <person name="Varghese N."/>
            <person name="Submissions S."/>
        </authorList>
    </citation>
    <scope>NUCLEOTIDE SEQUENCE [LARGE SCALE GENOMIC DNA]</scope>
    <source>
        <strain evidence="5">AAP</strain>
    </source>
</reference>
<dbReference type="InterPro" id="IPR024370">
    <property type="entry name" value="PBP_domain"/>
</dbReference>
<keyword evidence="5" id="KW-1185">Reference proteome</keyword>
<evidence type="ECO:0000259" key="3">
    <source>
        <dbReference type="Pfam" id="PF12849"/>
    </source>
</evidence>
<dbReference type="Pfam" id="PF12849">
    <property type="entry name" value="PBP_like_2"/>
    <property type="match status" value="1"/>
</dbReference>
<organism evidence="4 5">
    <name type="scientific">Franzmannia pantelleriensis</name>
    <dbReference type="NCBI Taxonomy" id="48727"/>
    <lineage>
        <taxon>Bacteria</taxon>
        <taxon>Pseudomonadati</taxon>
        <taxon>Pseudomonadota</taxon>
        <taxon>Gammaproteobacteria</taxon>
        <taxon>Oceanospirillales</taxon>
        <taxon>Halomonadaceae</taxon>
        <taxon>Franzmannia</taxon>
    </lineage>
</organism>
<dbReference type="AlphaFoldDB" id="A0A1G9L3D4"/>